<dbReference type="PROSITE" id="PS00134">
    <property type="entry name" value="TRYPSIN_HIS"/>
    <property type="match status" value="1"/>
</dbReference>
<dbReference type="PROSITE" id="PS50240">
    <property type="entry name" value="TRYPSIN_DOM"/>
    <property type="match status" value="1"/>
</dbReference>
<keyword evidence="4" id="KW-0378">Hydrolase</keyword>
<dbReference type="Gene3D" id="2.40.10.10">
    <property type="entry name" value="Trypsin-like serine proteases"/>
    <property type="match status" value="2"/>
</dbReference>
<evidence type="ECO:0000256" key="1">
    <source>
        <dbReference type="ARBA" id="ARBA00022729"/>
    </source>
</evidence>
<proteinExistence type="predicted"/>
<reference evidence="4 5" key="1">
    <citation type="submission" date="2024-07" db="EMBL/GenBank/DDBJ databases">
        <title>Marimonas sp.nov., isolated from tidal-flat sediment.</title>
        <authorList>
            <person name="Jayan J.N."/>
            <person name="Lee S.S."/>
        </authorList>
    </citation>
    <scope>NUCLEOTIDE SEQUENCE [LARGE SCALE GENOMIC DNA]</scope>
    <source>
        <strain evidence="4 5">MJW-29</strain>
    </source>
</reference>
<evidence type="ECO:0000313" key="4">
    <source>
        <dbReference type="EMBL" id="MEW9918177.1"/>
    </source>
</evidence>
<protein>
    <submittedName>
        <fullName evidence="4">Serine protease</fullName>
        <ecNumber evidence="4">3.4.21.-</ecNumber>
    </submittedName>
</protein>
<dbReference type="InterPro" id="IPR001314">
    <property type="entry name" value="Peptidase_S1A"/>
</dbReference>
<dbReference type="RefSeq" id="WP_367875877.1">
    <property type="nucleotide sequence ID" value="NZ_JBFNXX010000001.1"/>
</dbReference>
<feature type="domain" description="Peptidase S1" evidence="3">
    <location>
        <begin position="16"/>
        <end position="269"/>
    </location>
</feature>
<dbReference type="EMBL" id="JBFNXX010000001">
    <property type="protein sequence ID" value="MEW9918177.1"/>
    <property type="molecule type" value="Genomic_DNA"/>
</dbReference>
<dbReference type="PANTHER" id="PTHR15462">
    <property type="entry name" value="SERINE PROTEASE"/>
    <property type="match status" value="1"/>
</dbReference>
<dbReference type="SUPFAM" id="SSF50494">
    <property type="entry name" value="Trypsin-like serine proteases"/>
    <property type="match status" value="1"/>
</dbReference>
<evidence type="ECO:0000259" key="3">
    <source>
        <dbReference type="PROSITE" id="PS50240"/>
    </source>
</evidence>
<keyword evidence="4" id="KW-0645">Protease</keyword>
<gene>
    <name evidence="4" type="ORF">AB2B41_01060</name>
</gene>
<dbReference type="Pfam" id="PF00089">
    <property type="entry name" value="Trypsin"/>
    <property type="match status" value="1"/>
</dbReference>
<evidence type="ECO:0000256" key="2">
    <source>
        <dbReference type="SAM" id="SignalP"/>
    </source>
</evidence>
<dbReference type="SMART" id="SM00020">
    <property type="entry name" value="Tryp_SPc"/>
    <property type="match status" value="1"/>
</dbReference>
<evidence type="ECO:0000313" key="5">
    <source>
        <dbReference type="Proteomes" id="UP001556098"/>
    </source>
</evidence>
<dbReference type="InterPro" id="IPR050966">
    <property type="entry name" value="Glutamyl_endopeptidase"/>
</dbReference>
<dbReference type="InterPro" id="IPR043504">
    <property type="entry name" value="Peptidase_S1_PA_chymotrypsin"/>
</dbReference>
<keyword evidence="1 2" id="KW-0732">Signal</keyword>
<keyword evidence="5" id="KW-1185">Reference proteome</keyword>
<feature type="chain" id="PRO_5046396992" evidence="2">
    <location>
        <begin position="24"/>
        <end position="274"/>
    </location>
</feature>
<comment type="caution">
    <text evidence="4">The sequence shown here is derived from an EMBL/GenBank/DDBJ whole genome shotgun (WGS) entry which is preliminary data.</text>
</comment>
<dbReference type="Proteomes" id="UP001556098">
    <property type="component" value="Unassembled WGS sequence"/>
</dbReference>
<dbReference type="InterPro" id="IPR018114">
    <property type="entry name" value="TRYPSIN_HIS"/>
</dbReference>
<dbReference type="PANTHER" id="PTHR15462:SF8">
    <property type="entry name" value="SERINE PROTEASE"/>
    <property type="match status" value="1"/>
</dbReference>
<dbReference type="EC" id="3.4.21.-" evidence="4"/>
<dbReference type="PRINTS" id="PR00722">
    <property type="entry name" value="CHYMOTRYPSIN"/>
</dbReference>
<accession>A0ABV3RGT9</accession>
<name>A0ABV3RGT9_9RHOB</name>
<organism evidence="4 5">
    <name type="scientific">Sulfitobacter sediminis</name>
    <dbReference type="NCBI Taxonomy" id="3234186"/>
    <lineage>
        <taxon>Bacteria</taxon>
        <taxon>Pseudomonadati</taxon>
        <taxon>Pseudomonadota</taxon>
        <taxon>Alphaproteobacteria</taxon>
        <taxon>Rhodobacterales</taxon>
        <taxon>Roseobacteraceae</taxon>
        <taxon>Sulfitobacter</taxon>
    </lineage>
</organism>
<dbReference type="GO" id="GO:0008233">
    <property type="term" value="F:peptidase activity"/>
    <property type="evidence" value="ECO:0007669"/>
    <property type="project" value="UniProtKB-KW"/>
</dbReference>
<feature type="signal peptide" evidence="2">
    <location>
        <begin position="1"/>
        <end position="23"/>
    </location>
</feature>
<dbReference type="InterPro" id="IPR001254">
    <property type="entry name" value="Trypsin_dom"/>
</dbReference>
<sequence>MRLRAHIVRAALVLSLITGVAEAQSTNLRKLETENDALVWRAVGRLDIGRAGFCTGTLIAPDLVLTAAHCVYDSATRSLYEAGEMTFQAGMTNGVPAALREVAQIEAHAGYDPTTPFDEDRIRHDVALVRLAEPIPTHELDPFIVFSGRVTQGPVSVVSYGRGRAETLSRQNQCQVVGERDRIIAVDCDVTFGSSGAPVFTHLNGRGQIASIISGGTVTGGRKIAYGMALPALVADLKRQMYANKPRPTATVRRLGVGGNKSSIGAKFVTPGGS</sequence>
<dbReference type="InterPro" id="IPR009003">
    <property type="entry name" value="Peptidase_S1_PA"/>
</dbReference>
<dbReference type="GO" id="GO:0006508">
    <property type="term" value="P:proteolysis"/>
    <property type="evidence" value="ECO:0007669"/>
    <property type="project" value="UniProtKB-KW"/>
</dbReference>